<evidence type="ECO:0000259" key="6">
    <source>
        <dbReference type="Pfam" id="PF00884"/>
    </source>
</evidence>
<organism evidence="7 8">
    <name type="scientific">Lentisphaera profundi</name>
    <dbReference type="NCBI Taxonomy" id="1658616"/>
    <lineage>
        <taxon>Bacteria</taxon>
        <taxon>Pseudomonadati</taxon>
        <taxon>Lentisphaerota</taxon>
        <taxon>Lentisphaeria</taxon>
        <taxon>Lentisphaerales</taxon>
        <taxon>Lentisphaeraceae</taxon>
        <taxon>Lentisphaera</taxon>
    </lineage>
</organism>
<evidence type="ECO:0000313" key="8">
    <source>
        <dbReference type="Proteomes" id="UP001214250"/>
    </source>
</evidence>
<dbReference type="InterPro" id="IPR017850">
    <property type="entry name" value="Alkaline_phosphatase_core_sf"/>
</dbReference>
<comment type="similarity">
    <text evidence="1">Belongs to the sulfatase family.</text>
</comment>
<feature type="signal peptide" evidence="5">
    <location>
        <begin position="1"/>
        <end position="19"/>
    </location>
</feature>
<evidence type="ECO:0000256" key="5">
    <source>
        <dbReference type="SAM" id="SignalP"/>
    </source>
</evidence>
<dbReference type="RefSeq" id="WP_274152359.1">
    <property type="nucleotide sequence ID" value="NZ_CP117812.1"/>
</dbReference>
<feature type="chain" id="PRO_5047313076" evidence="5">
    <location>
        <begin position="20"/>
        <end position="591"/>
    </location>
</feature>
<dbReference type="Gene3D" id="3.40.720.10">
    <property type="entry name" value="Alkaline Phosphatase, subunit A"/>
    <property type="match status" value="1"/>
</dbReference>
<gene>
    <name evidence="7" type="ORF">PQO03_18235</name>
</gene>
<dbReference type="SUPFAM" id="SSF53649">
    <property type="entry name" value="Alkaline phosphatase-like"/>
    <property type="match status" value="1"/>
</dbReference>
<dbReference type="Proteomes" id="UP001214250">
    <property type="component" value="Chromosome 2"/>
</dbReference>
<evidence type="ECO:0000256" key="3">
    <source>
        <dbReference type="ARBA" id="ARBA00022801"/>
    </source>
</evidence>
<keyword evidence="2" id="KW-0479">Metal-binding</keyword>
<reference evidence="7 8" key="1">
    <citation type="submission" date="2023-02" db="EMBL/GenBank/DDBJ databases">
        <title>Genome sequence of Lentisphaera profundi SAORIC-696.</title>
        <authorList>
            <person name="Kim e."/>
            <person name="Cho J.-C."/>
            <person name="Choi A."/>
            <person name="Kang I."/>
        </authorList>
    </citation>
    <scope>NUCLEOTIDE SEQUENCE [LARGE SCALE GENOMIC DNA]</scope>
    <source>
        <strain evidence="7 8">SAORIC-696</strain>
    </source>
</reference>
<feature type="domain" description="Sulfatase N-terminal" evidence="6">
    <location>
        <begin position="23"/>
        <end position="319"/>
    </location>
</feature>
<dbReference type="PROSITE" id="PS00523">
    <property type="entry name" value="SULFATASE_1"/>
    <property type="match status" value="1"/>
</dbReference>
<keyword evidence="8" id="KW-1185">Reference proteome</keyword>
<dbReference type="Pfam" id="PF00884">
    <property type="entry name" value="Sulfatase"/>
    <property type="match status" value="1"/>
</dbReference>
<evidence type="ECO:0000256" key="1">
    <source>
        <dbReference type="ARBA" id="ARBA00008779"/>
    </source>
</evidence>
<dbReference type="InterPro" id="IPR050738">
    <property type="entry name" value="Sulfatase"/>
</dbReference>
<sequence length="591" mass="67671">MKVQSFCFFVLWASFALSAKQAPNILLIMVDDTGREFYNNYGSKENLTPQIQKLAEESVLFTNCESTPICTPSRVKIMTGRHTFANYTKFGRLDKGSKTFAQLLKTQGYRTGIFGKWQLSSDKGSVAEFGFDEHCLHNYLEDKSLGKSRFWKPTLTTNDEIKEYGSKDFGPDILNQKLLEFISADKKKPFLAYYPMVLAHFPFVPTPDSRDLQSRDWDSNFRDMVAYTDKLVGKVIDHLKQQGIYDNTLIIFTADNGTYPGLMNTLKDGSQVYGGKSMGNKRAGNWVPLIARMGNKEAKVCDRLVDFTDILPTLAESANITVPKQYDNHGFSFLGDLKGKPTSKDYQLAFYPSVSMRIDNASLYVRNKNYKYYPDDYLIDIDNDPEELSPLYAHEDDKILAQIRQELSAELEQKLLQFPLLKKKWQSIREQFKGKIIGAWDSSEVAFHETRSLSLDVSEFVKNNHPSFEIFHRRGYAMAEVSGVRLLKNGVELVRDDHVSSSGMAIFDRSAGADYVFFSLKHKTQYDFRFDTYEAANYRLEYDVKVLPIEEYKDKITIPLGQFLKSESHKKIENKAGTVRYRSSGVIRVLD</sequence>
<keyword evidence="4" id="KW-0106">Calcium</keyword>
<evidence type="ECO:0000256" key="2">
    <source>
        <dbReference type="ARBA" id="ARBA00022723"/>
    </source>
</evidence>
<keyword evidence="5" id="KW-0732">Signal</keyword>
<dbReference type="PANTHER" id="PTHR42693:SF53">
    <property type="entry name" value="ENDO-4-O-SULFATASE"/>
    <property type="match status" value="1"/>
</dbReference>
<dbReference type="InterPro" id="IPR024607">
    <property type="entry name" value="Sulfatase_CS"/>
</dbReference>
<proteinExistence type="inferred from homology"/>
<name>A0ABY7W0G5_9BACT</name>
<keyword evidence="3" id="KW-0378">Hydrolase</keyword>
<evidence type="ECO:0000313" key="7">
    <source>
        <dbReference type="EMBL" id="WDE97768.1"/>
    </source>
</evidence>
<evidence type="ECO:0000256" key="4">
    <source>
        <dbReference type="ARBA" id="ARBA00022837"/>
    </source>
</evidence>
<dbReference type="PANTHER" id="PTHR42693">
    <property type="entry name" value="ARYLSULFATASE FAMILY MEMBER"/>
    <property type="match status" value="1"/>
</dbReference>
<protein>
    <submittedName>
        <fullName evidence="7">Sulfatase-like hydrolase/transferase</fullName>
    </submittedName>
</protein>
<dbReference type="InterPro" id="IPR000917">
    <property type="entry name" value="Sulfatase_N"/>
</dbReference>
<accession>A0ABY7W0G5</accession>
<dbReference type="EMBL" id="CP117812">
    <property type="protein sequence ID" value="WDE97768.1"/>
    <property type="molecule type" value="Genomic_DNA"/>
</dbReference>